<dbReference type="PANTHER" id="PTHR43046">
    <property type="entry name" value="GDP-MANNOSE MANNOSYL HYDROLASE"/>
    <property type="match status" value="1"/>
</dbReference>
<reference evidence="4 5" key="1">
    <citation type="submission" date="2014-06" db="EMBL/GenBank/DDBJ databases">
        <authorList>
            <person name="Ju J."/>
            <person name="Zhang J."/>
        </authorList>
    </citation>
    <scope>NUCLEOTIDE SEQUENCE [LARGE SCALE GENOMIC DNA]</scope>
    <source>
        <strain evidence="4">DmW_045</strain>
    </source>
</reference>
<evidence type="ECO:0000313" key="5">
    <source>
        <dbReference type="Proteomes" id="UP000194639"/>
    </source>
</evidence>
<evidence type="ECO:0000256" key="2">
    <source>
        <dbReference type="ARBA" id="ARBA00022801"/>
    </source>
</evidence>
<organism evidence="4 5">
    <name type="scientific">Acetobacter orientalis</name>
    <dbReference type="NCBI Taxonomy" id="146474"/>
    <lineage>
        <taxon>Bacteria</taxon>
        <taxon>Pseudomonadati</taxon>
        <taxon>Pseudomonadota</taxon>
        <taxon>Alphaproteobacteria</taxon>
        <taxon>Acetobacterales</taxon>
        <taxon>Acetobacteraceae</taxon>
        <taxon>Acetobacter</taxon>
    </lineage>
</organism>
<accession>A0A252A3Y9</accession>
<comment type="cofactor">
    <cofactor evidence="1">
        <name>Mg(2+)</name>
        <dbReference type="ChEBI" id="CHEBI:18420"/>
    </cofactor>
</comment>
<feature type="domain" description="Nudix hydrolase" evidence="3">
    <location>
        <begin position="10"/>
        <end position="137"/>
    </location>
</feature>
<dbReference type="RefSeq" id="WP_086552000.1">
    <property type="nucleotide sequence ID" value="NZ_JOMO01000013.1"/>
</dbReference>
<dbReference type="AlphaFoldDB" id="A0A252A3Y9"/>
<dbReference type="Proteomes" id="UP000194639">
    <property type="component" value="Unassembled WGS sequence"/>
</dbReference>
<comment type="caution">
    <text evidence="4">The sequence shown here is derived from an EMBL/GenBank/DDBJ whole genome shotgun (WGS) entry which is preliminary data.</text>
</comment>
<dbReference type="CDD" id="cd04690">
    <property type="entry name" value="NUDIX_Hydrolase"/>
    <property type="match status" value="1"/>
</dbReference>
<protein>
    <submittedName>
        <fullName evidence="4">DNA mismatch repair protein MutT</fullName>
    </submittedName>
</protein>
<evidence type="ECO:0000256" key="1">
    <source>
        <dbReference type="ARBA" id="ARBA00001946"/>
    </source>
</evidence>
<dbReference type="InterPro" id="IPR000086">
    <property type="entry name" value="NUDIX_hydrolase_dom"/>
</dbReference>
<evidence type="ECO:0000313" key="4">
    <source>
        <dbReference type="EMBL" id="OUI83761.1"/>
    </source>
</evidence>
<dbReference type="Pfam" id="PF00293">
    <property type="entry name" value="NUDIX"/>
    <property type="match status" value="1"/>
</dbReference>
<dbReference type="PANTHER" id="PTHR43046:SF2">
    <property type="entry name" value="8-OXO-DGTP DIPHOSPHATASE-RELATED"/>
    <property type="match status" value="1"/>
</dbReference>
<name>A0A252A3Y9_9PROT</name>
<dbReference type="PROSITE" id="PS51462">
    <property type="entry name" value="NUDIX"/>
    <property type="match status" value="1"/>
</dbReference>
<dbReference type="SUPFAM" id="SSF55811">
    <property type="entry name" value="Nudix"/>
    <property type="match status" value="1"/>
</dbReference>
<sequence length="143" mass="15748">MSHQPQVQNLLTLATALIVNTRKQILLVRKKGTTAFMQAGGKIAPQETPLEALIREIKEELDYTITPQEAEYVGCFTAPAAHEPGYMLATHCYFITCTQPLSAQAEIEEIIWVDPFSSPSVPLAPLTQEHILPLARHLLSNAG</sequence>
<dbReference type="EMBL" id="JOMO01000013">
    <property type="protein sequence ID" value="OUI83761.1"/>
    <property type="molecule type" value="Genomic_DNA"/>
</dbReference>
<dbReference type="GO" id="GO:0016787">
    <property type="term" value="F:hydrolase activity"/>
    <property type="evidence" value="ECO:0007669"/>
    <property type="project" value="UniProtKB-KW"/>
</dbReference>
<proteinExistence type="predicted"/>
<keyword evidence="2" id="KW-0378">Hydrolase</keyword>
<dbReference type="Gene3D" id="3.90.79.10">
    <property type="entry name" value="Nucleoside Triphosphate Pyrophosphohydrolase"/>
    <property type="match status" value="1"/>
</dbReference>
<dbReference type="InterPro" id="IPR015797">
    <property type="entry name" value="NUDIX_hydrolase-like_dom_sf"/>
</dbReference>
<evidence type="ECO:0000259" key="3">
    <source>
        <dbReference type="PROSITE" id="PS51462"/>
    </source>
</evidence>
<gene>
    <name evidence="4" type="ORF">HK12_02225</name>
</gene>